<organism evidence="2 3">
    <name type="scientific">Desulfobulbus oligotrophicus</name>
    <dbReference type="NCBI Taxonomy" id="1909699"/>
    <lineage>
        <taxon>Bacteria</taxon>
        <taxon>Pseudomonadati</taxon>
        <taxon>Thermodesulfobacteriota</taxon>
        <taxon>Desulfobulbia</taxon>
        <taxon>Desulfobulbales</taxon>
        <taxon>Desulfobulbaceae</taxon>
        <taxon>Desulfobulbus</taxon>
    </lineage>
</organism>
<proteinExistence type="predicted"/>
<dbReference type="EMBL" id="CP054140">
    <property type="protein sequence ID" value="QQG66330.1"/>
    <property type="molecule type" value="Genomic_DNA"/>
</dbReference>
<keyword evidence="1" id="KW-0472">Membrane</keyword>
<dbReference type="KEGG" id="dog:HP555_10865"/>
<protein>
    <submittedName>
        <fullName evidence="2">Uncharacterized protein</fullName>
    </submittedName>
</protein>
<accession>A0A7T5VE92</accession>
<evidence type="ECO:0000256" key="1">
    <source>
        <dbReference type="SAM" id="Phobius"/>
    </source>
</evidence>
<name>A0A7T5VE92_9BACT</name>
<keyword evidence="1" id="KW-0812">Transmembrane</keyword>
<keyword evidence="3" id="KW-1185">Reference proteome</keyword>
<dbReference type="RefSeq" id="WP_199262391.1">
    <property type="nucleotide sequence ID" value="NZ_CP054140.1"/>
</dbReference>
<feature type="transmembrane region" description="Helical" evidence="1">
    <location>
        <begin position="33"/>
        <end position="55"/>
    </location>
</feature>
<evidence type="ECO:0000313" key="3">
    <source>
        <dbReference type="Proteomes" id="UP000596092"/>
    </source>
</evidence>
<keyword evidence="1" id="KW-1133">Transmembrane helix</keyword>
<gene>
    <name evidence="2" type="ORF">HP555_10865</name>
</gene>
<dbReference type="Proteomes" id="UP000596092">
    <property type="component" value="Chromosome"/>
</dbReference>
<evidence type="ECO:0000313" key="2">
    <source>
        <dbReference type="EMBL" id="QQG66330.1"/>
    </source>
</evidence>
<dbReference type="Gene3D" id="1.20.5.100">
    <property type="entry name" value="Cytochrome c1, transmembrane anchor, C-terminal"/>
    <property type="match status" value="1"/>
</dbReference>
<reference evidence="2 3" key="1">
    <citation type="submission" date="2020-05" db="EMBL/GenBank/DDBJ databases">
        <title>Complete genome of Desulfobulbus oligotrophicus.</title>
        <authorList>
            <person name="Podar M."/>
        </authorList>
    </citation>
    <scope>NUCLEOTIDE SEQUENCE [LARGE SCALE GENOMIC DNA]</scope>
    <source>
        <strain evidence="2 3">Prop6</strain>
    </source>
</reference>
<sequence length="168" mass="18697">MKNGQCPKCGNNFYDFSDHCMTCGWKPMDKQKIITISVVSIFLISLFVLTTTDVFTTREEIEKREVAKKEKEAAQKKENADNNMLYMARQAVLARMKDPGSSEFSDVYRAASGAVCGRVNAKNSFGAYTGFVRFVSGGTQSATFLESDPAAAKNFNEVWDRMCKVALP</sequence>
<dbReference type="AlphaFoldDB" id="A0A7T5VE92"/>